<dbReference type="Proteomes" id="UP000588112">
    <property type="component" value="Unassembled WGS sequence"/>
</dbReference>
<evidence type="ECO:0000313" key="1">
    <source>
        <dbReference type="EMBL" id="MBB5625647.1"/>
    </source>
</evidence>
<gene>
    <name evidence="1" type="ORF">BJ981_001346</name>
</gene>
<keyword evidence="2" id="KW-1185">Reference proteome</keyword>
<organism evidence="1 2">
    <name type="scientific">Sphaerisporangium krabiense</name>
    <dbReference type="NCBI Taxonomy" id="763782"/>
    <lineage>
        <taxon>Bacteria</taxon>
        <taxon>Bacillati</taxon>
        <taxon>Actinomycetota</taxon>
        <taxon>Actinomycetes</taxon>
        <taxon>Streptosporangiales</taxon>
        <taxon>Streptosporangiaceae</taxon>
        <taxon>Sphaerisporangium</taxon>
    </lineage>
</organism>
<comment type="caution">
    <text evidence="1">The sequence shown here is derived from an EMBL/GenBank/DDBJ whole genome shotgun (WGS) entry which is preliminary data.</text>
</comment>
<dbReference type="AlphaFoldDB" id="A0A7W8Z1D4"/>
<sequence>MEFVLDVKEQEAPETADYVDAFVTLHDDGTVWVGVFVSLEKLGQLMRKLSGTRECRGGLYYWESGLVLMREPGVDAIFEAIQDMVEDSAIRRHLVKQDDEDDDA</sequence>
<evidence type="ECO:0000313" key="2">
    <source>
        <dbReference type="Proteomes" id="UP000588112"/>
    </source>
</evidence>
<accession>A0A7W8Z1D4</accession>
<dbReference type="RefSeq" id="WP_184609027.1">
    <property type="nucleotide sequence ID" value="NZ_BOOS01000024.1"/>
</dbReference>
<reference evidence="1 2" key="1">
    <citation type="submission" date="2020-08" db="EMBL/GenBank/DDBJ databases">
        <title>Sequencing the genomes of 1000 actinobacteria strains.</title>
        <authorList>
            <person name="Klenk H.-P."/>
        </authorList>
    </citation>
    <scope>NUCLEOTIDE SEQUENCE [LARGE SCALE GENOMIC DNA]</scope>
    <source>
        <strain evidence="1 2">DSM 45790</strain>
    </source>
</reference>
<protein>
    <submittedName>
        <fullName evidence="1">Uncharacterized protein</fullName>
    </submittedName>
</protein>
<dbReference type="EMBL" id="JACHBR010000001">
    <property type="protein sequence ID" value="MBB5625647.1"/>
    <property type="molecule type" value="Genomic_DNA"/>
</dbReference>
<name>A0A7W8Z1D4_9ACTN</name>
<proteinExistence type="predicted"/>